<feature type="region of interest" description="Disordered" evidence="2">
    <location>
        <begin position="148"/>
        <end position="169"/>
    </location>
</feature>
<proteinExistence type="predicted"/>
<feature type="coiled-coil region" evidence="1">
    <location>
        <begin position="97"/>
        <end position="124"/>
    </location>
</feature>
<dbReference type="Proteomes" id="UP001629113">
    <property type="component" value="Unassembled WGS sequence"/>
</dbReference>
<protein>
    <submittedName>
        <fullName evidence="3">Uncharacterized protein</fullName>
    </submittedName>
</protein>
<feature type="compositionally biased region" description="Basic and acidic residues" evidence="2">
    <location>
        <begin position="152"/>
        <end position="163"/>
    </location>
</feature>
<reference evidence="3 4" key="1">
    <citation type="submission" date="2024-06" db="EMBL/GenBank/DDBJ databases">
        <title>Complete genome of Phlyctema vagabunda strain 19-DSS-EL-015.</title>
        <authorList>
            <person name="Fiorenzani C."/>
        </authorList>
    </citation>
    <scope>NUCLEOTIDE SEQUENCE [LARGE SCALE GENOMIC DNA]</scope>
    <source>
        <strain evidence="3 4">19-DSS-EL-015</strain>
    </source>
</reference>
<gene>
    <name evidence="3" type="ORF">PVAG01_05085</name>
</gene>
<accession>A0ABR4PJD5</accession>
<dbReference type="EMBL" id="JBFCZG010000004">
    <property type="protein sequence ID" value="KAL3423338.1"/>
    <property type="molecule type" value="Genomic_DNA"/>
</dbReference>
<keyword evidence="4" id="KW-1185">Reference proteome</keyword>
<keyword evidence="1" id="KW-0175">Coiled coil</keyword>
<sequence length="470" mass="53214">MPARASTIATRQSHPKKKQLIVKLRSHKISEFLRARQQHHQQQKSKLPFSQSQVAFATLLVKTKPAGLTIQEYAGHLRNGFCKRKEISDSSRQIEPAEYWKSRAQQLQTQLDAANEKIRDLEARGEGSLGREGLCQAQILLRQPQTPYEDSEPVKDIGKEGLDPVRSPPSDINFPKPSHGHIYALTFALSYASKSFALLKLHNAQDVEVAVTALCQNIAGRRRKGHLVVRLLKLVDAALENLHSLAKVQAEVEYAENQAFTQPLMNWQHKQPKDGFKVSQEYLISSYIEKFLVEILDSKWQPGQGGHRELLEGTRYHIITRTSHVTRIILFTQPRSISDQHMEDNIPLVATLLESRHLLRIVYASLGKANRNKEKLFNEVLGDGPTTLMDKGRVKLQATLARGCFPSADAQFFQEAYQTPSMLDEATSTLEVPCLEQMCFDWILNATMTLIGLDLVIPMQQNQEDPMVER</sequence>
<organism evidence="3 4">
    <name type="scientific">Phlyctema vagabunda</name>
    <dbReference type="NCBI Taxonomy" id="108571"/>
    <lineage>
        <taxon>Eukaryota</taxon>
        <taxon>Fungi</taxon>
        <taxon>Dikarya</taxon>
        <taxon>Ascomycota</taxon>
        <taxon>Pezizomycotina</taxon>
        <taxon>Leotiomycetes</taxon>
        <taxon>Helotiales</taxon>
        <taxon>Dermateaceae</taxon>
        <taxon>Phlyctema</taxon>
    </lineage>
</organism>
<evidence type="ECO:0000256" key="2">
    <source>
        <dbReference type="SAM" id="MobiDB-lite"/>
    </source>
</evidence>
<comment type="caution">
    <text evidence="3">The sequence shown here is derived from an EMBL/GenBank/DDBJ whole genome shotgun (WGS) entry which is preliminary data.</text>
</comment>
<name>A0ABR4PJD5_9HELO</name>
<evidence type="ECO:0000313" key="4">
    <source>
        <dbReference type="Proteomes" id="UP001629113"/>
    </source>
</evidence>
<evidence type="ECO:0000256" key="1">
    <source>
        <dbReference type="SAM" id="Coils"/>
    </source>
</evidence>
<evidence type="ECO:0000313" key="3">
    <source>
        <dbReference type="EMBL" id="KAL3423338.1"/>
    </source>
</evidence>